<proteinExistence type="inferred from homology"/>
<evidence type="ECO:0000259" key="7">
    <source>
        <dbReference type="Pfam" id="PF00296"/>
    </source>
</evidence>
<dbReference type="PIRSF" id="PIRSF000337">
    <property type="entry name" value="NTA_MOA"/>
    <property type="match status" value="1"/>
</dbReference>
<evidence type="ECO:0000256" key="5">
    <source>
        <dbReference type="ARBA" id="ARBA00033748"/>
    </source>
</evidence>
<organism evidence="8 9">
    <name type="scientific">Arthrobacter sulfonylureivorans</name>
    <dbReference type="NCBI Taxonomy" id="2486855"/>
    <lineage>
        <taxon>Bacteria</taxon>
        <taxon>Bacillati</taxon>
        <taxon>Actinomycetota</taxon>
        <taxon>Actinomycetes</taxon>
        <taxon>Micrococcales</taxon>
        <taxon>Micrococcaceae</taxon>
        <taxon>Arthrobacter</taxon>
    </lineage>
</organism>
<comment type="similarity">
    <text evidence="5">Belongs to the NtaA/SnaA/DszA monooxygenase family.</text>
</comment>
<dbReference type="NCBIfam" id="TIGR03860">
    <property type="entry name" value="FMN_nitrolo"/>
    <property type="match status" value="1"/>
</dbReference>
<dbReference type="CDD" id="cd01095">
    <property type="entry name" value="Nitrilotriacetate_monoxgenase"/>
    <property type="match status" value="1"/>
</dbReference>
<feature type="domain" description="Luciferase-like" evidence="7">
    <location>
        <begin position="40"/>
        <end position="398"/>
    </location>
</feature>
<evidence type="ECO:0000256" key="4">
    <source>
        <dbReference type="ARBA" id="ARBA00023033"/>
    </source>
</evidence>
<dbReference type="PANTHER" id="PTHR30011:SF16">
    <property type="entry name" value="C2H2 FINGER DOMAIN TRANSCRIPTION FACTOR (EUROFUNG)-RELATED"/>
    <property type="match status" value="1"/>
</dbReference>
<dbReference type="SUPFAM" id="SSF51679">
    <property type="entry name" value="Bacterial luciferase-like"/>
    <property type="match status" value="1"/>
</dbReference>
<dbReference type="EC" id="1.14.-.-" evidence="8"/>
<feature type="region of interest" description="Disordered" evidence="6">
    <location>
        <begin position="203"/>
        <end position="227"/>
    </location>
</feature>
<reference evidence="8 9" key="1">
    <citation type="submission" date="2022-03" db="EMBL/GenBank/DDBJ databases">
        <title>Isotopic signatures of nitrous oxide derived from detoxification processes.</title>
        <authorList>
            <person name="Behrendt U."/>
            <person name="Buchen C."/>
            <person name="Well R."/>
            <person name="Ulrich A."/>
            <person name="Rohe L."/>
            <person name="Kolb S."/>
            <person name="Schloter M."/>
            <person name="Horn M.A."/>
            <person name="Augustin J."/>
        </authorList>
    </citation>
    <scope>NUCLEOTIDE SEQUENCE [LARGE SCALE GENOMIC DNA]</scope>
    <source>
        <strain evidence="8 9">S4-C24</strain>
    </source>
</reference>
<dbReference type="InterPro" id="IPR016215">
    <property type="entry name" value="NTA_MOA"/>
</dbReference>
<name>A0ABY3WBW3_9MICC</name>
<dbReference type="RefSeq" id="WP_241914142.1">
    <property type="nucleotide sequence ID" value="NZ_CP093326.1"/>
</dbReference>
<sequence>MRSSADGMHLVAMVNPPTSQYSENWRHPLSRRDWLSAEFYLDLGRTLERGCFDMLFLPDALAVPEDNTGDFATTLVTGGKGAIYLDPLITLSLVAGATRHLGLAATISTTFTPAYSIARKLLSLDHLSGGRVAWNIVTSTTDAEAANFGLTSIPPKAERYDRADDVVQTVVDLLESWQPGALTLDGPRRQFADPELVHRIPERPLSGRSRPLSRGPITLPRSPQGRPVLMQAGSSPRGMEFAARWAEVVFAVADTPDAMRAVRTELRDRAAAAGRNPDQLAVLPAVQPITGSTRAAAFATVQSLEAALDGEGVLTKLGRLLHAAREDLNPDGSAEELLLAHRGATGSEGFEQMLLAAAHRQSMTVRDLANAQAMNQLHPQPVGDPADIADYLCELYDSEAADGFVIMSALYPSSLEEFVNGVVPELQARGRFRSSYSGRTLRDHLGTSL</sequence>
<keyword evidence="2" id="KW-0288">FMN</keyword>
<evidence type="ECO:0000256" key="1">
    <source>
        <dbReference type="ARBA" id="ARBA00022630"/>
    </source>
</evidence>
<evidence type="ECO:0000313" key="9">
    <source>
        <dbReference type="Proteomes" id="UP000829069"/>
    </source>
</evidence>
<dbReference type="Proteomes" id="UP000829069">
    <property type="component" value="Chromosome"/>
</dbReference>
<keyword evidence="9" id="KW-1185">Reference proteome</keyword>
<evidence type="ECO:0000256" key="2">
    <source>
        <dbReference type="ARBA" id="ARBA00022643"/>
    </source>
</evidence>
<accession>A0ABY3WBW3</accession>
<dbReference type="InterPro" id="IPR011251">
    <property type="entry name" value="Luciferase-like_dom"/>
</dbReference>
<dbReference type="GO" id="GO:0004497">
    <property type="term" value="F:monooxygenase activity"/>
    <property type="evidence" value="ECO:0007669"/>
    <property type="project" value="UniProtKB-KW"/>
</dbReference>
<dbReference type="InterPro" id="IPR036661">
    <property type="entry name" value="Luciferase-like_sf"/>
</dbReference>
<evidence type="ECO:0000256" key="3">
    <source>
        <dbReference type="ARBA" id="ARBA00023002"/>
    </source>
</evidence>
<keyword evidence="3 8" id="KW-0560">Oxidoreductase</keyword>
<dbReference type="EMBL" id="CP093326">
    <property type="protein sequence ID" value="UNK46043.1"/>
    <property type="molecule type" value="Genomic_DNA"/>
</dbReference>
<dbReference type="InterPro" id="IPR051260">
    <property type="entry name" value="Diverse_substr_monoxygenases"/>
</dbReference>
<gene>
    <name evidence="8" type="ORF">MNQ99_01285</name>
</gene>
<dbReference type="Pfam" id="PF00296">
    <property type="entry name" value="Bac_luciferase"/>
    <property type="match status" value="1"/>
</dbReference>
<feature type="compositionally biased region" description="Low complexity" evidence="6">
    <location>
        <begin position="203"/>
        <end position="216"/>
    </location>
</feature>
<dbReference type="Gene3D" id="3.20.20.30">
    <property type="entry name" value="Luciferase-like domain"/>
    <property type="match status" value="1"/>
</dbReference>
<evidence type="ECO:0000313" key="8">
    <source>
        <dbReference type="EMBL" id="UNK46043.1"/>
    </source>
</evidence>
<evidence type="ECO:0000256" key="6">
    <source>
        <dbReference type="SAM" id="MobiDB-lite"/>
    </source>
</evidence>
<dbReference type="PANTHER" id="PTHR30011">
    <property type="entry name" value="ALKANESULFONATE MONOOXYGENASE-RELATED"/>
    <property type="match status" value="1"/>
</dbReference>
<keyword evidence="4 8" id="KW-0503">Monooxygenase</keyword>
<keyword evidence="1" id="KW-0285">Flavoprotein</keyword>
<protein>
    <submittedName>
        <fullName evidence="8">NtaA/DmoA family FMN-dependent monooxygenase</fullName>
        <ecNumber evidence="8">1.14.-.-</ecNumber>
    </submittedName>
</protein>